<protein>
    <recommendedName>
        <fullName evidence="3">HEPN domain-containing protein</fullName>
    </recommendedName>
</protein>
<evidence type="ECO:0000313" key="2">
    <source>
        <dbReference type="Proteomes" id="UP000246744"/>
    </source>
</evidence>
<proteinExistence type="predicted"/>
<dbReference type="RefSeq" id="WP_036109866.1">
    <property type="nucleotide sequence ID" value="NZ_QGTS01000007.1"/>
</dbReference>
<keyword evidence="2" id="KW-1185">Reference proteome</keyword>
<dbReference type="EMBL" id="QGTS01000007">
    <property type="protein sequence ID" value="PWW08145.1"/>
    <property type="molecule type" value="Genomic_DNA"/>
</dbReference>
<dbReference type="OrthoDB" id="2611871at2"/>
<evidence type="ECO:0008006" key="3">
    <source>
        <dbReference type="Google" id="ProtNLM"/>
    </source>
</evidence>
<name>A0A317PYG6_9ENTR</name>
<reference evidence="1 2" key="1">
    <citation type="submission" date="2018-05" db="EMBL/GenBank/DDBJ databases">
        <title>Genomic Encyclopedia of Type Strains, Phase IV (KMG-IV): sequencing the most valuable type-strain genomes for metagenomic binning, comparative biology and taxonomic classification.</title>
        <authorList>
            <person name="Goeker M."/>
        </authorList>
    </citation>
    <scope>NUCLEOTIDE SEQUENCE [LARGE SCALE GENOMIC DNA]</scope>
    <source>
        <strain evidence="1 2">DSM 19579</strain>
    </source>
</reference>
<dbReference type="AlphaFoldDB" id="A0A317PYG6"/>
<dbReference type="SUPFAM" id="SSF81593">
    <property type="entry name" value="Nucleotidyltransferase substrate binding subunit/domain"/>
    <property type="match status" value="1"/>
</dbReference>
<accession>A0A317PYG6</accession>
<gene>
    <name evidence="1" type="ORF">DES37_107189</name>
</gene>
<organism evidence="1 2">
    <name type="scientific">Mangrovibacter plantisponsor</name>
    <dbReference type="NCBI Taxonomy" id="451513"/>
    <lineage>
        <taxon>Bacteria</taxon>
        <taxon>Pseudomonadati</taxon>
        <taxon>Pseudomonadota</taxon>
        <taxon>Gammaproteobacteria</taxon>
        <taxon>Enterobacterales</taxon>
        <taxon>Enterobacteriaceae</taxon>
        <taxon>Mangrovibacter</taxon>
    </lineage>
</organism>
<evidence type="ECO:0000313" key="1">
    <source>
        <dbReference type="EMBL" id="PWW08145.1"/>
    </source>
</evidence>
<sequence>MKSLLFESDAQRFMRSYEHAQGYHFRARCLAEQGRSASLIFNVAAVAVECYLIALCGLHGILPFNHNYRSLVMSAEEKVVLGEELKRRILALDDLFGLCSIDDYYHGVPGDDDARRIVAVCAALDGVIREEQRKLVNPPGGQHA</sequence>
<comment type="caution">
    <text evidence="1">The sequence shown here is derived from an EMBL/GenBank/DDBJ whole genome shotgun (WGS) entry which is preliminary data.</text>
</comment>
<dbReference type="Proteomes" id="UP000246744">
    <property type="component" value="Unassembled WGS sequence"/>
</dbReference>